<comment type="caution">
    <text evidence="1">The sequence shown here is derived from an EMBL/GenBank/DDBJ whole genome shotgun (WGS) entry which is preliminary data.</text>
</comment>
<accession>A0A167X9K5</accession>
<dbReference type="EMBL" id="LVJE01000013">
    <property type="protein sequence ID" value="OAB28141.1"/>
    <property type="molecule type" value="Genomic_DNA"/>
</dbReference>
<evidence type="ECO:0000313" key="2">
    <source>
        <dbReference type="Proteomes" id="UP000077164"/>
    </source>
</evidence>
<organism evidence="1 2">
    <name type="scientific">Flavobacterium fryxellicola</name>
    <dbReference type="NCBI Taxonomy" id="249352"/>
    <lineage>
        <taxon>Bacteria</taxon>
        <taxon>Pseudomonadati</taxon>
        <taxon>Bacteroidota</taxon>
        <taxon>Flavobacteriia</taxon>
        <taxon>Flavobacteriales</taxon>
        <taxon>Flavobacteriaceae</taxon>
        <taxon>Flavobacterium</taxon>
    </lineage>
</organism>
<gene>
    <name evidence="1" type="ORF">FBFR_09875</name>
</gene>
<proteinExistence type="predicted"/>
<evidence type="ECO:0000313" key="1">
    <source>
        <dbReference type="EMBL" id="OAB28141.1"/>
    </source>
</evidence>
<keyword evidence="2" id="KW-1185">Reference proteome</keyword>
<protein>
    <submittedName>
        <fullName evidence="1">Uncharacterized protein</fullName>
    </submittedName>
</protein>
<dbReference type="Proteomes" id="UP000077164">
    <property type="component" value="Unassembled WGS sequence"/>
</dbReference>
<name>A0A167X9K5_9FLAO</name>
<sequence length="84" mass="9502">MLAVTSGTFKIALAVNHTCTSRELINPLKRFILIQFKKCGKTLKSTQLYKITLLQIEAVSVLIRLQCLSLWAQIANLCDPKREI</sequence>
<dbReference type="AlphaFoldDB" id="A0A167X9K5"/>
<reference evidence="1 2" key="1">
    <citation type="submission" date="2016-03" db="EMBL/GenBank/DDBJ databases">
        <title>Draft genome sequence of Flavobacterium fryxellicola DSM 16209.</title>
        <authorList>
            <person name="Shin S.-K."/>
            <person name="Yi H."/>
        </authorList>
    </citation>
    <scope>NUCLEOTIDE SEQUENCE [LARGE SCALE GENOMIC DNA]</scope>
    <source>
        <strain evidence="1 2">DSM 16209</strain>
    </source>
</reference>